<dbReference type="Proteomes" id="UP000242219">
    <property type="component" value="Unassembled WGS sequence"/>
</dbReference>
<protein>
    <recommendedName>
        <fullName evidence="2">DUF7948 domain-containing protein</fullName>
    </recommendedName>
</protein>
<dbReference type="PANTHER" id="PTHR35580:SF1">
    <property type="entry name" value="PHYTASE-LIKE DOMAIN-CONTAINING PROTEIN"/>
    <property type="match status" value="1"/>
</dbReference>
<dbReference type="AlphaFoldDB" id="A0A1V6M224"/>
<dbReference type="SUPFAM" id="SSF63829">
    <property type="entry name" value="Calcium-dependent phosphotriesterase"/>
    <property type="match status" value="1"/>
</dbReference>
<dbReference type="RefSeq" id="WP_070066384.1">
    <property type="nucleotide sequence ID" value="NZ_MJUW02000034.1"/>
</dbReference>
<dbReference type="PANTHER" id="PTHR35580">
    <property type="entry name" value="CELL SURFACE GLYCOPROTEIN (S-LAYER PROTEIN)-LIKE PROTEIN"/>
    <property type="match status" value="1"/>
</dbReference>
<proteinExistence type="predicted"/>
<keyword evidence="4" id="KW-1185">Reference proteome</keyword>
<evidence type="ECO:0000313" key="3">
    <source>
        <dbReference type="EMBL" id="OQD46463.1"/>
    </source>
</evidence>
<dbReference type="Gene3D" id="2.120.10.30">
    <property type="entry name" value="TolB, C-terminal domain"/>
    <property type="match status" value="2"/>
</dbReference>
<evidence type="ECO:0000256" key="1">
    <source>
        <dbReference type="SAM" id="MobiDB-lite"/>
    </source>
</evidence>
<gene>
    <name evidence="3" type="ORF">BIY37_03150</name>
</gene>
<feature type="domain" description="DUF7948" evidence="2">
    <location>
        <begin position="31"/>
        <end position="227"/>
    </location>
</feature>
<sequence length="752" mass="80558">MTTPLFAEQGNAGKPFKEKETLEVQKLQMPFIVNKGQVDKRVLFYVQTFGGTVFVNKNGEIFYALPEGRHGGDGSRDREGSQAQRHPTEDAMGIALKEQLVGGKINEIRGVSKSVATVNYFTGNDPSQWQSNIPTYEIVEMEEVYEGIDLRLKAYGNTVEKIFTVRPDANYEKIRIKLEGAQELTANTAGALVAETELGAVKFTKPVAYQEIEGKRVEIECEYMISNCEMRNAKCGTTHTLALSRGEYENPLVEGETEMGKSEVRSLKTEYGFKVAQYDKTKDLFIDPLLASTYLGGSYEDRGSAIAVDAEGNVFVAGETVSSEFPSTPGAYCISRKGNTDIFVSKFNGGLTNLLASTFLGGALNHERASSIVIDAGGNIYVAGSTYSTDFPTTRGSYDAAGNGRWDVFVSKFNNGLTKLLASTFLGGNADDCGYAIAIDAGGNVFVTGETISSDFPATPGAYDTSYNGGYYDVFVSKFNSDLTRLLASTFLGGSSGDYGRAIAVDGAGNVFVTGNTWPKDFPVTPGSYNTSYNGGNDDAFVSKLNNGLTNLLASTFLGGYSNDFGKTIAVDTDGNVYVAGETVSPNFPTTDGAYATAHKRESKDVFVSKFNNQLTRLSASTLLGGDSHDYGKAIAIDAGGNVYVAGNTNSTNFPTKPDAYDTTSNGESDVFVSKFNSELTNLLVSTFLGGSRSDYGNAIAVSAVGNVYVTGETLSSDFPATPGAYDASYHRCEDVFVSRFSVDLSADKANK</sequence>
<reference evidence="3 4" key="1">
    <citation type="journal article" date="2016" name="Genome Announc.">
        <title>Draft Genome Sequence of the Anaerobic Ammonium-Oxidizing Bacterium 'Candidatus Brocadia sp. 40'.</title>
        <authorList>
            <person name="Ali M."/>
            <person name="Haroon M.F."/>
            <person name="Narita Y."/>
            <person name="Zhang L."/>
            <person name="Rangel Shaw D."/>
            <person name="Okabe S."/>
            <person name="Saikaly P.E."/>
        </authorList>
    </citation>
    <scope>NUCLEOTIDE SEQUENCE [LARGE SCALE GENOMIC DNA]</scope>
    <source>
        <strain evidence="3 4">40</strain>
    </source>
</reference>
<feature type="region of interest" description="Disordered" evidence="1">
    <location>
        <begin position="68"/>
        <end position="88"/>
    </location>
</feature>
<evidence type="ECO:0000259" key="2">
    <source>
        <dbReference type="Pfam" id="PF25778"/>
    </source>
</evidence>
<dbReference type="InterPro" id="IPR052918">
    <property type="entry name" value="Motility_Chemotaxis_Reg"/>
</dbReference>
<dbReference type="InterPro" id="IPR010620">
    <property type="entry name" value="SBBP_repeat"/>
</dbReference>
<feature type="compositionally biased region" description="Basic and acidic residues" evidence="1">
    <location>
        <begin position="68"/>
        <end position="80"/>
    </location>
</feature>
<comment type="caution">
    <text evidence="3">The sequence shown here is derived from an EMBL/GenBank/DDBJ whole genome shotgun (WGS) entry which is preliminary data.</text>
</comment>
<dbReference type="Pfam" id="PF25778">
    <property type="entry name" value="DUF7948"/>
    <property type="match status" value="1"/>
</dbReference>
<dbReference type="Pfam" id="PF06739">
    <property type="entry name" value="SBBP"/>
    <property type="match status" value="7"/>
</dbReference>
<organism evidence="3 4">
    <name type="scientific">Candidatus Brocadia sapporoensis</name>
    <dbReference type="NCBI Taxonomy" id="392547"/>
    <lineage>
        <taxon>Bacteria</taxon>
        <taxon>Pseudomonadati</taxon>
        <taxon>Planctomycetota</taxon>
        <taxon>Candidatus Brocadiia</taxon>
        <taxon>Candidatus Brocadiales</taxon>
        <taxon>Candidatus Brocadiaceae</taxon>
        <taxon>Candidatus Brocadia</taxon>
    </lineage>
</organism>
<name>A0A1V6M224_9BACT</name>
<evidence type="ECO:0000313" key="4">
    <source>
        <dbReference type="Proteomes" id="UP000242219"/>
    </source>
</evidence>
<dbReference type="EMBL" id="MJUW02000034">
    <property type="protein sequence ID" value="OQD46463.1"/>
    <property type="molecule type" value="Genomic_DNA"/>
</dbReference>
<accession>A0A1V6M224</accession>
<dbReference type="InterPro" id="IPR057708">
    <property type="entry name" value="DUF7948"/>
</dbReference>
<dbReference type="InterPro" id="IPR011042">
    <property type="entry name" value="6-blade_b-propeller_TolB-like"/>
</dbReference>